<sequence>MVFSIYFVLLFCISFLGALIRIYVFSHAGLYLPSLFDLILSVGAGQALPLPDPDQPPQPNYYWGDELRPVVAAALYPQQAPEPEAQQEGQQPQQVVRNVSFESSLRGRIVRLEEKETPFLMDKKADQYWSEIKTSFDEAFCQSEYNLLLEFENRDLQIRERKQECYSIFLNMLDEHPALA</sequence>
<reference evidence="2" key="1">
    <citation type="submission" date="2021-03" db="EMBL/GenBank/DDBJ databases">
        <authorList>
            <person name="Liu X."/>
        </authorList>
    </citation>
    <scope>NUCLEOTIDE SEQUENCE</scope>
    <source>
        <strain evidence="2">Mt1</strain>
    </source>
</reference>
<dbReference type="EMBL" id="MW717907">
    <property type="protein sequence ID" value="QWQ49886.1"/>
    <property type="molecule type" value="Genomic_DNA"/>
</dbReference>
<accession>A0A8F1SRH1</accession>
<organism evidence="2">
    <name type="scientific">Zelkova schneideriana</name>
    <dbReference type="NCBI Taxonomy" id="172643"/>
    <lineage>
        <taxon>Eukaryota</taxon>
        <taxon>Viridiplantae</taxon>
        <taxon>Streptophyta</taxon>
        <taxon>Embryophyta</taxon>
        <taxon>Tracheophyta</taxon>
        <taxon>Spermatophyta</taxon>
        <taxon>Magnoliopsida</taxon>
        <taxon>eudicotyledons</taxon>
        <taxon>Gunneridae</taxon>
        <taxon>Pentapetalae</taxon>
        <taxon>rosids</taxon>
        <taxon>fabids</taxon>
        <taxon>Rosales</taxon>
        <taxon>Ulmaceae</taxon>
        <taxon>Zelkova</taxon>
    </lineage>
</organism>
<gene>
    <name evidence="2" type="primary">ORF180</name>
</gene>
<keyword evidence="1" id="KW-0812">Transmembrane</keyword>
<geneLocation type="mitochondrion" evidence="2"/>
<evidence type="ECO:0000256" key="1">
    <source>
        <dbReference type="SAM" id="Phobius"/>
    </source>
</evidence>
<proteinExistence type="predicted"/>
<evidence type="ECO:0000313" key="2">
    <source>
        <dbReference type="EMBL" id="QWQ49886.1"/>
    </source>
</evidence>
<name>A0A8F1SRH1_9ROSA</name>
<dbReference type="AlphaFoldDB" id="A0A8F1SRH1"/>
<feature type="transmembrane region" description="Helical" evidence="1">
    <location>
        <begin position="6"/>
        <end position="24"/>
    </location>
</feature>
<keyword evidence="2" id="KW-0496">Mitochondrion</keyword>
<keyword evidence="1" id="KW-1133">Transmembrane helix</keyword>
<keyword evidence="1" id="KW-0472">Membrane</keyword>
<protein>
    <submittedName>
        <fullName evidence="2">Uncharacterized protein</fullName>
    </submittedName>
</protein>